<dbReference type="PANTHER" id="PTHR10972:SF148">
    <property type="entry name" value="OXYSTEROL-BINDING PROTEIN 9"/>
    <property type="match status" value="1"/>
</dbReference>
<protein>
    <recommendedName>
        <fullName evidence="4">Oxysterol-binding protein</fullName>
    </recommendedName>
</protein>
<dbReference type="InterPro" id="IPR000648">
    <property type="entry name" value="Oxysterol-bd"/>
</dbReference>
<dbReference type="Proteomes" id="UP000692954">
    <property type="component" value="Unassembled WGS sequence"/>
</dbReference>
<evidence type="ECO:0000313" key="3">
    <source>
        <dbReference type="Proteomes" id="UP000692954"/>
    </source>
</evidence>
<proteinExistence type="inferred from homology"/>
<dbReference type="PROSITE" id="PS01013">
    <property type="entry name" value="OSBP"/>
    <property type="match status" value="1"/>
</dbReference>
<keyword evidence="3" id="KW-1185">Reference proteome</keyword>
<dbReference type="OrthoDB" id="14833at2759"/>
<dbReference type="FunFam" id="2.40.160.120:FF:000015">
    <property type="entry name" value="Oxysterol binding protein, putative"/>
    <property type="match status" value="1"/>
</dbReference>
<organism evidence="2 3">
    <name type="scientific">Paramecium sonneborni</name>
    <dbReference type="NCBI Taxonomy" id="65129"/>
    <lineage>
        <taxon>Eukaryota</taxon>
        <taxon>Sar</taxon>
        <taxon>Alveolata</taxon>
        <taxon>Ciliophora</taxon>
        <taxon>Intramacronucleata</taxon>
        <taxon>Oligohymenophorea</taxon>
        <taxon>Peniculida</taxon>
        <taxon>Parameciidae</taxon>
        <taxon>Paramecium</taxon>
    </lineage>
</organism>
<reference evidence="2" key="1">
    <citation type="submission" date="2021-01" db="EMBL/GenBank/DDBJ databases">
        <authorList>
            <consortium name="Genoscope - CEA"/>
            <person name="William W."/>
        </authorList>
    </citation>
    <scope>NUCLEOTIDE SEQUENCE</scope>
</reference>
<sequence>MNQEESIAFLYKRFQKYQQVHPSEISDNVIEKVESLYQDLAFNKDLSRLKVSRETKEKIFRQTILIYMSQPKKTGQIDIKMKDESSWKTRQLTIDIDLCELIILSEKEIILNLRFFEIQNPIQDNKTFKFLLQHKSLPQIFWFADDDKNYVNQWFNDIKQCVFQGRRGKKYETMTVEPMIKDINIELLKQMDRERISLNQNLFYSQEINQQKHYSINQLDSQQQIQYTEQQNPNQFDQDRIILSKQSLGESVIIPQVQDNYKAIQIDQPELSMIFEDLKYKLSYDYLIDESDFNLYLFEDSIRIMQNRNDCYNFRIFLPIIDATPNGIIMSLFDTKTQTKWNKQIKNIEQLENLGLTTIKIKETRLPYGYFYQPRTFTYVRQFYSTYNEIFVIEKSDDKGSCNINWNICAVFLTHNTPKLLIVDTKTINGGYITQKQDLQLTIQYLKEYMHLIQYVMELKLQTQTPQFIIDLINIYENRPVKSKKTQQVINEQPMSEFVEDTQINNYLHKSQPQIQNLEENELTRQDSISYLQIKQKYLSKFQNYSDSKQSSSDQIQIEDRILISKQNQEAIIKQEITLQQKQDVVTEIVSEQKDVARQIFSEQNEIIEQVISEQNNIENNQQIKEVEEVQQNNTQDEDSEIEIDEEFLHQDIRPEWEKSQLIQNQDEYYKDLLEYVLKCQMWSSQVHPYTTTIKEQDQYEIIKEIEGLHFFYKDEWQFDNKKGYLKFVNAKKLEAQKKVLKYIISKMGSNLLKGKSILSVSLPVYVFEKRTNLQRFGESFAYAPHFLENIQNDPVQQMASVIAFSLSFTIIYLNLEKPFNPILGETCQLWIKGCPVYLEQISHHPPIAAFIMYGRGYKIYGNLESTASIGPNTVTGGNEGKIVIEFSHTKIEYRYCKGYVSGITYGDRYFYTEGQQLYIDYKNQNIGELYFNPQKKGKTQYDYFEGKIYQVNQNILQKYKKDGKIKMANQQAQVLAEIEGNWQQEQVMKFNGKTIFNLMKDFPFKCKPERFPLASDSQYREDLIGWQLDDFDLSMKYKEILEEKQRKDRKLRK</sequence>
<dbReference type="GO" id="GO:0016020">
    <property type="term" value="C:membrane"/>
    <property type="evidence" value="ECO:0007669"/>
    <property type="project" value="TreeGrafter"/>
</dbReference>
<dbReference type="AlphaFoldDB" id="A0A8S1NUW5"/>
<dbReference type="PANTHER" id="PTHR10972">
    <property type="entry name" value="OXYSTEROL-BINDING PROTEIN-RELATED"/>
    <property type="match status" value="1"/>
</dbReference>
<comment type="caution">
    <text evidence="2">The sequence shown here is derived from an EMBL/GenBank/DDBJ whole genome shotgun (WGS) entry which is preliminary data.</text>
</comment>
<accession>A0A8S1NUW5</accession>
<name>A0A8S1NUW5_9CILI</name>
<evidence type="ECO:0000313" key="2">
    <source>
        <dbReference type="EMBL" id="CAD8096458.1"/>
    </source>
</evidence>
<dbReference type="Pfam" id="PF01237">
    <property type="entry name" value="Oxysterol_BP"/>
    <property type="match status" value="1"/>
</dbReference>
<comment type="similarity">
    <text evidence="1">Belongs to the OSBP family.</text>
</comment>
<dbReference type="EMBL" id="CAJJDN010000066">
    <property type="protein sequence ID" value="CAD8096458.1"/>
    <property type="molecule type" value="Genomic_DNA"/>
</dbReference>
<evidence type="ECO:0008006" key="4">
    <source>
        <dbReference type="Google" id="ProtNLM"/>
    </source>
</evidence>
<gene>
    <name evidence="2" type="ORF">PSON_ATCC_30995.1.T0660173</name>
</gene>
<dbReference type="GO" id="GO:0032934">
    <property type="term" value="F:sterol binding"/>
    <property type="evidence" value="ECO:0007669"/>
    <property type="project" value="TreeGrafter"/>
</dbReference>
<dbReference type="GO" id="GO:0005829">
    <property type="term" value="C:cytosol"/>
    <property type="evidence" value="ECO:0007669"/>
    <property type="project" value="TreeGrafter"/>
</dbReference>
<evidence type="ECO:0000256" key="1">
    <source>
        <dbReference type="RuleBase" id="RU003844"/>
    </source>
</evidence>
<dbReference type="InterPro" id="IPR018494">
    <property type="entry name" value="Oxysterol-bd_CS"/>
</dbReference>